<evidence type="ECO:0000313" key="1">
    <source>
        <dbReference type="EMBL" id="MBD2190117.1"/>
    </source>
</evidence>
<dbReference type="RefSeq" id="WP_190404921.1">
    <property type="nucleotide sequence ID" value="NZ_JACJQB010000082.1"/>
</dbReference>
<evidence type="ECO:0000313" key="2">
    <source>
        <dbReference type="Proteomes" id="UP000642094"/>
    </source>
</evidence>
<evidence type="ECO:0008006" key="3">
    <source>
        <dbReference type="Google" id="ProtNLM"/>
    </source>
</evidence>
<sequence length="75" mass="8391">MAKISRWCLDLNIWCAAILADLKQNQGSACQNLVSIVQTGKSHFGSVELIVSWGMLNRLQAVLLRLQISPEYAFK</sequence>
<proteinExistence type="predicted"/>
<protein>
    <recommendedName>
        <fullName evidence="3">PIN domain-containing protein</fullName>
    </recommendedName>
</protein>
<dbReference type="Proteomes" id="UP000642094">
    <property type="component" value="Unassembled WGS sequence"/>
</dbReference>
<dbReference type="EMBL" id="JACJQB010000082">
    <property type="protein sequence ID" value="MBD2190117.1"/>
    <property type="molecule type" value="Genomic_DNA"/>
</dbReference>
<gene>
    <name evidence="1" type="ORF">H6F41_18500</name>
</gene>
<keyword evidence="2" id="KW-1185">Reference proteome</keyword>
<reference evidence="1 2" key="1">
    <citation type="journal article" date="2020" name="ISME J.">
        <title>Comparative genomics reveals insights into cyanobacterial evolution and habitat adaptation.</title>
        <authorList>
            <person name="Chen M.Y."/>
            <person name="Teng W.K."/>
            <person name="Zhao L."/>
            <person name="Hu C.X."/>
            <person name="Zhou Y.K."/>
            <person name="Han B.P."/>
            <person name="Song L.R."/>
            <person name="Shu W.S."/>
        </authorList>
    </citation>
    <scope>NUCLEOTIDE SEQUENCE [LARGE SCALE GENOMIC DNA]</scope>
    <source>
        <strain evidence="1 2">FACHB-723</strain>
    </source>
</reference>
<organism evidence="1 2">
    <name type="scientific">Pseudanabaena mucicola FACHB-723</name>
    <dbReference type="NCBI Taxonomy" id="2692860"/>
    <lineage>
        <taxon>Bacteria</taxon>
        <taxon>Bacillati</taxon>
        <taxon>Cyanobacteriota</taxon>
        <taxon>Cyanophyceae</taxon>
        <taxon>Pseudanabaenales</taxon>
        <taxon>Pseudanabaenaceae</taxon>
        <taxon>Pseudanabaena</taxon>
    </lineage>
</organism>
<comment type="caution">
    <text evidence="1">The sequence shown here is derived from an EMBL/GenBank/DDBJ whole genome shotgun (WGS) entry which is preliminary data.</text>
</comment>
<accession>A0ABR8A1P9</accession>
<name>A0ABR8A1P9_9CYAN</name>